<sequence length="166" mass="18268">MSPTFTLIFSIVNAFANVLMTLLIAGRIWWISRTVQVSCALQQRWYHKLIAIIMESGVIYPVCLVAISPLLFLSVIPDANPTTLAVITMGIAPTLIAVRIGSGSAYENQTLHTLRQSEAVLSSYFSRSEASYVFNDGLVSSRHVVKESGSSSIRYVREDLGDNIEV</sequence>
<dbReference type="HOGENOM" id="CLU_1602908_0_0_1"/>
<dbReference type="EMBL" id="KN834762">
    <property type="protein sequence ID" value="KIK64224.1"/>
    <property type="molecule type" value="Genomic_DNA"/>
</dbReference>
<gene>
    <name evidence="2" type="ORF">GYMLUDRAFT_40515</name>
</gene>
<evidence type="ECO:0000256" key="1">
    <source>
        <dbReference type="SAM" id="Phobius"/>
    </source>
</evidence>
<reference evidence="2 3" key="1">
    <citation type="submission" date="2014-04" db="EMBL/GenBank/DDBJ databases">
        <title>Evolutionary Origins and Diversification of the Mycorrhizal Mutualists.</title>
        <authorList>
            <consortium name="DOE Joint Genome Institute"/>
            <consortium name="Mycorrhizal Genomics Consortium"/>
            <person name="Kohler A."/>
            <person name="Kuo A."/>
            <person name="Nagy L.G."/>
            <person name="Floudas D."/>
            <person name="Copeland A."/>
            <person name="Barry K.W."/>
            <person name="Cichocki N."/>
            <person name="Veneault-Fourrey C."/>
            <person name="LaButti K."/>
            <person name="Lindquist E.A."/>
            <person name="Lipzen A."/>
            <person name="Lundell T."/>
            <person name="Morin E."/>
            <person name="Murat C."/>
            <person name="Riley R."/>
            <person name="Ohm R."/>
            <person name="Sun H."/>
            <person name="Tunlid A."/>
            <person name="Henrissat B."/>
            <person name="Grigoriev I.V."/>
            <person name="Hibbett D.S."/>
            <person name="Martin F."/>
        </authorList>
    </citation>
    <scope>NUCLEOTIDE SEQUENCE [LARGE SCALE GENOMIC DNA]</scope>
    <source>
        <strain evidence="2 3">FD-317 M1</strain>
    </source>
</reference>
<dbReference type="OrthoDB" id="3265563at2759"/>
<feature type="transmembrane region" description="Helical" evidence="1">
    <location>
        <begin position="82"/>
        <end position="101"/>
    </location>
</feature>
<keyword evidence="1" id="KW-1133">Transmembrane helix</keyword>
<keyword evidence="3" id="KW-1185">Reference proteome</keyword>
<evidence type="ECO:0000313" key="3">
    <source>
        <dbReference type="Proteomes" id="UP000053593"/>
    </source>
</evidence>
<name>A0A0D0CM99_9AGAR</name>
<keyword evidence="1" id="KW-0472">Membrane</keyword>
<organism evidence="2 3">
    <name type="scientific">Collybiopsis luxurians FD-317 M1</name>
    <dbReference type="NCBI Taxonomy" id="944289"/>
    <lineage>
        <taxon>Eukaryota</taxon>
        <taxon>Fungi</taxon>
        <taxon>Dikarya</taxon>
        <taxon>Basidiomycota</taxon>
        <taxon>Agaricomycotina</taxon>
        <taxon>Agaricomycetes</taxon>
        <taxon>Agaricomycetidae</taxon>
        <taxon>Agaricales</taxon>
        <taxon>Marasmiineae</taxon>
        <taxon>Omphalotaceae</taxon>
        <taxon>Collybiopsis</taxon>
        <taxon>Collybiopsis luxurians</taxon>
    </lineage>
</organism>
<feature type="transmembrane region" description="Helical" evidence="1">
    <location>
        <begin position="6"/>
        <end position="29"/>
    </location>
</feature>
<protein>
    <submittedName>
        <fullName evidence="2">Uncharacterized protein</fullName>
    </submittedName>
</protein>
<dbReference type="Proteomes" id="UP000053593">
    <property type="component" value="Unassembled WGS sequence"/>
</dbReference>
<feature type="transmembrane region" description="Helical" evidence="1">
    <location>
        <begin position="49"/>
        <end position="76"/>
    </location>
</feature>
<evidence type="ECO:0000313" key="2">
    <source>
        <dbReference type="EMBL" id="KIK64224.1"/>
    </source>
</evidence>
<accession>A0A0D0CM99</accession>
<proteinExistence type="predicted"/>
<keyword evidence="1" id="KW-0812">Transmembrane</keyword>
<dbReference type="AlphaFoldDB" id="A0A0D0CM99"/>